<dbReference type="AlphaFoldDB" id="A0A6C0LT24"/>
<sequence length="217" mass="25589">MQVNTPNTYVMESEESFLNDHNVRCVSLSFKHSQHTNKKAKQSILLSKQQYIDVLNDIKAWKYIVFNHPLMSQDTKIKMRITPDGVILDDTPFKYGSDYRGFRNYMSYFLQPPIFPYDEDDDVWFLLETAHKGTIDLGGSDIIIKQRLDFLKHRETTYNNRINNPITPEDDKCGKFSWKLIGSREEIHPGEEVASRIISYDENEELLFWAKRPRLME</sequence>
<name>A0A6C0LT24_9ZZZZ</name>
<evidence type="ECO:0000313" key="1">
    <source>
        <dbReference type="EMBL" id="QHU33573.1"/>
    </source>
</evidence>
<dbReference type="EMBL" id="MN740559">
    <property type="protein sequence ID" value="QHU33573.1"/>
    <property type="molecule type" value="Genomic_DNA"/>
</dbReference>
<proteinExistence type="predicted"/>
<reference evidence="1" key="1">
    <citation type="journal article" date="2020" name="Nature">
        <title>Giant virus diversity and host interactions through global metagenomics.</title>
        <authorList>
            <person name="Schulz F."/>
            <person name="Roux S."/>
            <person name="Paez-Espino D."/>
            <person name="Jungbluth S."/>
            <person name="Walsh D.A."/>
            <person name="Denef V.J."/>
            <person name="McMahon K.D."/>
            <person name="Konstantinidis K.T."/>
            <person name="Eloe-Fadrosh E.A."/>
            <person name="Kyrpides N.C."/>
            <person name="Woyke T."/>
        </authorList>
    </citation>
    <scope>NUCLEOTIDE SEQUENCE</scope>
    <source>
        <strain evidence="1">GVMAG-S-1016704-121</strain>
    </source>
</reference>
<accession>A0A6C0LT24</accession>
<organism evidence="1">
    <name type="scientific">viral metagenome</name>
    <dbReference type="NCBI Taxonomy" id="1070528"/>
    <lineage>
        <taxon>unclassified sequences</taxon>
        <taxon>metagenomes</taxon>
        <taxon>organismal metagenomes</taxon>
    </lineage>
</organism>
<protein>
    <submittedName>
        <fullName evidence="1">Uncharacterized protein</fullName>
    </submittedName>
</protein>